<sequence>MGQLGHPARPSYYYINICESRNLFISLPQLFLDFSFPHWNSQKRVEEQNAYESVLICTFFGSSRLGELWFINYWNNPCSQIKNLNLGGVVILVLRIRHSIQ</sequence>
<evidence type="ECO:0000313" key="2">
    <source>
        <dbReference type="Proteomes" id="UP000276133"/>
    </source>
</evidence>
<dbReference type="AlphaFoldDB" id="A0A3M7SDQ5"/>
<gene>
    <name evidence="1" type="ORF">BpHYR1_046973</name>
</gene>
<evidence type="ECO:0000313" key="1">
    <source>
        <dbReference type="EMBL" id="RNA33777.1"/>
    </source>
</evidence>
<organism evidence="1 2">
    <name type="scientific">Brachionus plicatilis</name>
    <name type="common">Marine rotifer</name>
    <name type="synonym">Brachionus muelleri</name>
    <dbReference type="NCBI Taxonomy" id="10195"/>
    <lineage>
        <taxon>Eukaryota</taxon>
        <taxon>Metazoa</taxon>
        <taxon>Spiralia</taxon>
        <taxon>Gnathifera</taxon>
        <taxon>Rotifera</taxon>
        <taxon>Eurotatoria</taxon>
        <taxon>Monogononta</taxon>
        <taxon>Pseudotrocha</taxon>
        <taxon>Ploima</taxon>
        <taxon>Brachionidae</taxon>
        <taxon>Brachionus</taxon>
    </lineage>
</organism>
<keyword evidence="2" id="KW-1185">Reference proteome</keyword>
<proteinExistence type="predicted"/>
<comment type="caution">
    <text evidence="1">The sequence shown here is derived from an EMBL/GenBank/DDBJ whole genome shotgun (WGS) entry which is preliminary data.</text>
</comment>
<protein>
    <submittedName>
        <fullName evidence="1">Uncharacterized protein</fullName>
    </submittedName>
</protein>
<name>A0A3M7SDQ5_BRAPC</name>
<accession>A0A3M7SDQ5</accession>
<reference evidence="1 2" key="1">
    <citation type="journal article" date="2018" name="Sci. Rep.">
        <title>Genomic signatures of local adaptation to the degree of environmental predictability in rotifers.</title>
        <authorList>
            <person name="Franch-Gras L."/>
            <person name="Hahn C."/>
            <person name="Garcia-Roger E.M."/>
            <person name="Carmona M.J."/>
            <person name="Serra M."/>
            <person name="Gomez A."/>
        </authorList>
    </citation>
    <scope>NUCLEOTIDE SEQUENCE [LARGE SCALE GENOMIC DNA]</scope>
    <source>
        <strain evidence="1">HYR1</strain>
    </source>
</reference>
<dbReference type="Proteomes" id="UP000276133">
    <property type="component" value="Unassembled WGS sequence"/>
</dbReference>
<dbReference type="EMBL" id="REGN01001578">
    <property type="protein sequence ID" value="RNA33777.1"/>
    <property type="molecule type" value="Genomic_DNA"/>
</dbReference>